<keyword evidence="1" id="KW-0677">Repeat</keyword>
<dbReference type="OrthoDB" id="1577640at2759"/>
<dbReference type="EMBL" id="KE720921">
    <property type="protein sequence ID" value="ERF73800.1"/>
    <property type="molecule type" value="Genomic_DNA"/>
</dbReference>
<dbReference type="PANTHER" id="PTHR10039:SF16">
    <property type="entry name" value="GPI INOSITOL-DEACYLASE"/>
    <property type="match status" value="1"/>
</dbReference>
<keyword evidence="3" id="KW-0175">Coiled coil</keyword>
<gene>
    <name evidence="5" type="ORF">EPUS_05504</name>
</gene>
<evidence type="ECO:0000313" key="6">
    <source>
        <dbReference type="Proteomes" id="UP000019373"/>
    </source>
</evidence>
<evidence type="ECO:0000256" key="1">
    <source>
        <dbReference type="ARBA" id="ARBA00022737"/>
    </source>
</evidence>
<dbReference type="InterPro" id="IPR002110">
    <property type="entry name" value="Ankyrin_rpt"/>
</dbReference>
<dbReference type="PROSITE" id="PS50088">
    <property type="entry name" value="ANK_REPEAT"/>
    <property type="match status" value="2"/>
</dbReference>
<evidence type="ECO:0000256" key="3">
    <source>
        <dbReference type="SAM" id="Coils"/>
    </source>
</evidence>
<accession>U1HTA2</accession>
<dbReference type="InterPro" id="IPR056884">
    <property type="entry name" value="NPHP3-like_N"/>
</dbReference>
<dbReference type="SMART" id="SM00248">
    <property type="entry name" value="ANK"/>
    <property type="match status" value="2"/>
</dbReference>
<dbReference type="Gene3D" id="1.25.40.20">
    <property type="entry name" value="Ankyrin repeat-containing domain"/>
    <property type="match status" value="1"/>
</dbReference>
<dbReference type="SUPFAM" id="SSF52540">
    <property type="entry name" value="P-loop containing nucleoside triphosphate hydrolases"/>
    <property type="match status" value="1"/>
</dbReference>
<protein>
    <recommendedName>
        <fullName evidence="4">Nephrocystin 3-like N-terminal domain-containing protein</fullName>
    </recommendedName>
</protein>
<evidence type="ECO:0000259" key="4">
    <source>
        <dbReference type="Pfam" id="PF24883"/>
    </source>
</evidence>
<dbReference type="InterPro" id="IPR027417">
    <property type="entry name" value="P-loop_NTPase"/>
</dbReference>
<feature type="repeat" description="ANK" evidence="2">
    <location>
        <begin position="650"/>
        <end position="679"/>
    </location>
</feature>
<dbReference type="InterPro" id="IPR036770">
    <property type="entry name" value="Ankyrin_rpt-contain_sf"/>
</dbReference>
<dbReference type="PROSITE" id="PS50297">
    <property type="entry name" value="ANK_REP_REGION"/>
    <property type="match status" value="1"/>
</dbReference>
<dbReference type="AlphaFoldDB" id="U1HTA2"/>
<dbReference type="Gene3D" id="3.40.50.300">
    <property type="entry name" value="P-loop containing nucleotide triphosphate hydrolases"/>
    <property type="match status" value="1"/>
</dbReference>
<dbReference type="eggNOG" id="ENOG502SM5C">
    <property type="taxonomic scope" value="Eukaryota"/>
</dbReference>
<name>U1HTA2_ENDPU</name>
<keyword evidence="2" id="KW-0040">ANK repeat</keyword>
<dbReference type="RefSeq" id="XP_007800501.1">
    <property type="nucleotide sequence ID" value="XM_007802310.1"/>
</dbReference>
<dbReference type="GeneID" id="19240453"/>
<keyword evidence="6" id="KW-1185">Reference proteome</keyword>
<feature type="repeat" description="ANK" evidence="2">
    <location>
        <begin position="681"/>
        <end position="713"/>
    </location>
</feature>
<organism evidence="5 6">
    <name type="scientific">Endocarpon pusillum (strain Z07020 / HMAS-L-300199)</name>
    <name type="common">Lichen-forming fungus</name>
    <dbReference type="NCBI Taxonomy" id="1263415"/>
    <lineage>
        <taxon>Eukaryota</taxon>
        <taxon>Fungi</taxon>
        <taxon>Dikarya</taxon>
        <taxon>Ascomycota</taxon>
        <taxon>Pezizomycotina</taxon>
        <taxon>Eurotiomycetes</taxon>
        <taxon>Chaetothyriomycetidae</taxon>
        <taxon>Verrucariales</taxon>
        <taxon>Verrucariaceae</taxon>
        <taxon>Endocarpon</taxon>
    </lineage>
</organism>
<feature type="coiled-coil region" evidence="3">
    <location>
        <begin position="131"/>
        <end position="158"/>
    </location>
</feature>
<evidence type="ECO:0000256" key="2">
    <source>
        <dbReference type="PROSITE-ProRule" id="PRU00023"/>
    </source>
</evidence>
<dbReference type="PANTHER" id="PTHR10039">
    <property type="entry name" value="AMELOGENIN"/>
    <property type="match status" value="1"/>
</dbReference>
<dbReference type="SUPFAM" id="SSF48403">
    <property type="entry name" value="Ankyrin repeat"/>
    <property type="match status" value="1"/>
</dbReference>
<sequence>MIDAIAISTLAASIVSKCYRYGCSVADAPDEAKRLASEVTNLSGLLIGLQSVADQHESYLESLNVYKILLECSADLKAVDSQLEGLVPVAGQTKTRRIVKRLRWPLQRGDTLLMLEHIERQKGSFEFCIGIAHYQKELQDLSRAFQALDARIASKEELAVEQSVLDWVCDYNYQAQHHRAYRLHCDNTSSWILEHPLFLHWRESRDPVLWFRGAPGSGKTVLASYGAEHFLQRQSSTAGAQPVVLFYYDKSTNQSLSLQTFLASALRQLCVQMGTPPSVKEAFSAAKLSSGDLRPININQLTSMVRRHIVHDPPCIVILDGMDEAEDIPGICDFLTTMLESGTKFFISSRPHNVIANVLPGALKMSAPSTSASSDIAQYIDQRLHHDQRLQKMAQGLKSYVRESLCEKAAGMFRWVQCQLDEISKLRTNKAIKAAIKALPETLEASYSRNVLRINEGDLIYAYQALLWLTYALYPLKLNTLAEATVLEPGATAVDDESQLSDPADILDICGMLAFYNDLSDEVQLSHHSVREFLSASCKIPFSFPEKSCHRTIAERSISYLLNDDFASGPLASSQSIKTTLTNYPLLAYAARSWPTHVLRSDAEEALQPLILKILTPEATPQFYFWLQIVLYHSNHGFQIPGTKSSYIPTALYYASSYGLYNTVKSLIALGADLNVRAGRYGGTALHAACWRQHPHIIQLLLGAGADTTIGDRNGMTAFDLTKNGVGSE</sequence>
<dbReference type="HOGENOM" id="CLU_000288_34_23_1"/>
<dbReference type="OMA" id="TYANMLE"/>
<evidence type="ECO:0000313" key="5">
    <source>
        <dbReference type="EMBL" id="ERF73800.1"/>
    </source>
</evidence>
<feature type="domain" description="Nephrocystin 3-like N-terminal" evidence="4">
    <location>
        <begin position="187"/>
        <end position="350"/>
    </location>
</feature>
<dbReference type="Pfam" id="PF24883">
    <property type="entry name" value="NPHP3_N"/>
    <property type="match status" value="1"/>
</dbReference>
<proteinExistence type="predicted"/>
<dbReference type="Proteomes" id="UP000019373">
    <property type="component" value="Unassembled WGS sequence"/>
</dbReference>
<dbReference type="Pfam" id="PF12796">
    <property type="entry name" value="Ank_2"/>
    <property type="match status" value="1"/>
</dbReference>
<reference evidence="6" key="1">
    <citation type="journal article" date="2014" name="BMC Genomics">
        <title>Genome characteristics reveal the impact of lichenization on lichen-forming fungus Endocarpon pusillum Hedwig (Verrucariales, Ascomycota).</title>
        <authorList>
            <person name="Wang Y.-Y."/>
            <person name="Liu B."/>
            <person name="Zhang X.-Y."/>
            <person name="Zhou Q.-M."/>
            <person name="Zhang T."/>
            <person name="Li H."/>
            <person name="Yu Y.-F."/>
            <person name="Zhang X.-L."/>
            <person name="Hao X.-Y."/>
            <person name="Wang M."/>
            <person name="Wang L."/>
            <person name="Wei J.-C."/>
        </authorList>
    </citation>
    <scope>NUCLEOTIDE SEQUENCE [LARGE SCALE GENOMIC DNA]</scope>
    <source>
        <strain evidence="6">Z07020 / HMAS-L-300199</strain>
    </source>
</reference>